<sequence length="1010" mass="114634">MSINHFGFNSNDYHKTVSFYEAVLATLGNKKIITIEGDKAVGFGQRFPTFWIGNRGDSSEEKCHVGIHIGFAAKTRRQVDDFYQTALKHGAKDNGPPGFRPLYHRFYYAAFVIDPHGNNIEAVNHFDWRAYIILSVESLPRYISFISLFHNRMLVYSLHFIFLLVVESITSQHVRIQHMDVDTHHDVVVDTQTPHFSWQLAQEYDSNGYLIKDIKQIAYRIVVTKAIDNEIVWNSGYVSSSSSTHIFYKGVPLISDTRYAVTIKYYTTQHQSQWYTAHFRTALFSLTDWAGQWIGSNNINMNQLRTVVTMKSTRIQSATVFISGIGYYQLYIEGQQIDKTRRLDVGWTTYQQRTLYSSYDLTQIFNTTNQLGIGIMLGEGWYNRQQWIIGPGARPDLSEQYGSPRVLMQLNIVYIDGTNQSIVTDSSWLGREGEHRYDSVYMGTTMDLRAVRSCWSCAKFIDPYSLWINASVLPSPVNFTAGGQLSLQTMDPIRIGPDALHIATSGNKGNVNGVQGGSLTDGGVLKPISQDSVNGQVFDLGQNFAGWCKLSSLNAPKSTIIQLRYAELRYSRGQNGIDFAGLYYENLANIAVMDTVILNGTGNETFEPLFTYHGFRYLLVNGYDNINKDNIECYNAHSETTLIGNFSSSSDVLNQIQHNILWSQLSNSMSIPTDCPQRNERRGWLGDAGLSIDETLFNFDYVNFYLNFLTMISDNQLPDGSVSDTVPFTVGFSPADPNWGTAYVTITWYLYEHTGDISIIEKYYNGIQAWIDCLSNQHQKTGLAKMYFYWGDWATVDKTANTSLTSSYAYLRDVHTFINMSRILNHTENVQKYTQLYQELANEFHNVFYNTHLNVYVDGSQAMNILALALPDVVPVSLPGIELNGLQTITIYPRMSYDADLLNYVKAEVVTIKGSIRVEWSRTSVNAVNLSIVIPNNMDAIVTFDSLIKNGQCVKLMCDDEIIWMRGEMNDEMKLSRDINGVNDLSENKLRNTMSVRVASGEYTFVAYWK</sequence>
<evidence type="ECO:0000256" key="1">
    <source>
        <dbReference type="ARBA" id="ARBA00001445"/>
    </source>
</evidence>
<evidence type="ECO:0000256" key="2">
    <source>
        <dbReference type="ARBA" id="ARBA00012652"/>
    </source>
</evidence>
<dbReference type="InterPro" id="IPR004360">
    <property type="entry name" value="Glyas_Fos-R_dOase_dom"/>
</dbReference>
<dbReference type="AlphaFoldDB" id="A0A815T2W3"/>
<evidence type="ECO:0000313" key="5">
    <source>
        <dbReference type="EMBL" id="CAF1498951.1"/>
    </source>
</evidence>
<dbReference type="GO" id="GO:0030596">
    <property type="term" value="F:alpha-L-rhamnosidase activity"/>
    <property type="evidence" value="ECO:0007669"/>
    <property type="project" value="UniProtKB-EC"/>
</dbReference>
<dbReference type="Proteomes" id="UP000663891">
    <property type="component" value="Unassembled WGS sequence"/>
</dbReference>
<dbReference type="Gene3D" id="2.60.40.10">
    <property type="entry name" value="Immunoglobulins"/>
    <property type="match status" value="1"/>
</dbReference>
<dbReference type="InterPro" id="IPR008928">
    <property type="entry name" value="6-hairpin_glycosidase_sf"/>
</dbReference>
<dbReference type="InterPro" id="IPR012341">
    <property type="entry name" value="6hp_glycosidase-like_sf"/>
</dbReference>
<dbReference type="InterPro" id="IPR029068">
    <property type="entry name" value="Glyas_Bleomycin-R_OHBP_Dase"/>
</dbReference>
<reference evidence="5" key="1">
    <citation type="submission" date="2021-02" db="EMBL/GenBank/DDBJ databases">
        <authorList>
            <person name="Nowell W R."/>
        </authorList>
    </citation>
    <scope>NUCLEOTIDE SEQUENCE</scope>
</reference>
<dbReference type="Gene3D" id="2.60.120.260">
    <property type="entry name" value="Galactose-binding domain-like"/>
    <property type="match status" value="2"/>
</dbReference>
<dbReference type="PROSITE" id="PS51819">
    <property type="entry name" value="VOC"/>
    <property type="match status" value="1"/>
</dbReference>
<dbReference type="Pfam" id="PF00903">
    <property type="entry name" value="Glyoxalase"/>
    <property type="match status" value="1"/>
</dbReference>
<comment type="caution">
    <text evidence="5">The sequence shown here is derived from an EMBL/GenBank/DDBJ whole genome shotgun (WGS) entry which is preliminary data.</text>
</comment>
<dbReference type="OrthoDB" id="9980839at2759"/>
<dbReference type="EC" id="3.2.1.40" evidence="2"/>
<evidence type="ECO:0000313" key="6">
    <source>
        <dbReference type="Proteomes" id="UP000663891"/>
    </source>
</evidence>
<name>A0A815T2W3_9BILA</name>
<dbReference type="CDD" id="cd07262">
    <property type="entry name" value="VOC_like"/>
    <property type="match status" value="1"/>
</dbReference>
<dbReference type="InterPro" id="IPR035396">
    <property type="entry name" value="Bac_rhamnosid6H"/>
</dbReference>
<dbReference type="Pfam" id="PF17389">
    <property type="entry name" value="Bac_rhamnosid6H"/>
    <property type="match status" value="1"/>
</dbReference>
<dbReference type="InterPro" id="IPR013783">
    <property type="entry name" value="Ig-like_fold"/>
</dbReference>
<dbReference type="Pfam" id="PF05592">
    <property type="entry name" value="Bac_rhamnosid"/>
    <property type="match status" value="1"/>
</dbReference>
<dbReference type="InterPro" id="IPR013737">
    <property type="entry name" value="Bac_rhamnosid_N"/>
</dbReference>
<dbReference type="InterPro" id="IPR037523">
    <property type="entry name" value="VOC_core"/>
</dbReference>
<dbReference type="PANTHER" id="PTHR33307:SF6">
    <property type="entry name" value="ALPHA-RHAMNOSIDASE (EUROFUNG)-RELATED"/>
    <property type="match status" value="1"/>
</dbReference>
<keyword evidence="3" id="KW-0378">Hydrolase</keyword>
<dbReference type="EMBL" id="CAJNON010002074">
    <property type="protein sequence ID" value="CAF1498951.1"/>
    <property type="molecule type" value="Genomic_DNA"/>
</dbReference>
<dbReference type="Pfam" id="PF17390">
    <property type="entry name" value="Bac_rhamnosid_C"/>
    <property type="match status" value="1"/>
</dbReference>
<dbReference type="SUPFAM" id="SSF48208">
    <property type="entry name" value="Six-hairpin glycosidases"/>
    <property type="match status" value="1"/>
</dbReference>
<dbReference type="Gene3D" id="3.10.180.10">
    <property type="entry name" value="2,3-Dihydroxybiphenyl 1,2-Dioxygenase, domain 1"/>
    <property type="match status" value="1"/>
</dbReference>
<dbReference type="SUPFAM" id="SSF54593">
    <property type="entry name" value="Glyoxalase/Bleomycin resistance protein/Dihydroxybiphenyl dioxygenase"/>
    <property type="match status" value="1"/>
</dbReference>
<organism evidence="5 6">
    <name type="scientific">Adineta steineri</name>
    <dbReference type="NCBI Taxonomy" id="433720"/>
    <lineage>
        <taxon>Eukaryota</taxon>
        <taxon>Metazoa</taxon>
        <taxon>Spiralia</taxon>
        <taxon>Gnathifera</taxon>
        <taxon>Rotifera</taxon>
        <taxon>Eurotatoria</taxon>
        <taxon>Bdelloidea</taxon>
        <taxon>Adinetida</taxon>
        <taxon>Adinetidae</taxon>
        <taxon>Adineta</taxon>
    </lineage>
</organism>
<dbReference type="PANTHER" id="PTHR33307">
    <property type="entry name" value="ALPHA-RHAMNOSIDASE (EUROFUNG)"/>
    <property type="match status" value="1"/>
</dbReference>
<dbReference type="Gene3D" id="2.60.420.10">
    <property type="entry name" value="Maltose phosphorylase, domain 3"/>
    <property type="match status" value="1"/>
</dbReference>
<dbReference type="InterPro" id="IPR035398">
    <property type="entry name" value="Bac_rhamnosid_C"/>
</dbReference>
<feature type="domain" description="VOC" evidence="4">
    <location>
        <begin position="2"/>
        <end position="125"/>
    </location>
</feature>
<dbReference type="InterPro" id="IPR016007">
    <property type="entry name" value="Alpha_rhamnosid"/>
</dbReference>
<dbReference type="Gene3D" id="1.50.10.10">
    <property type="match status" value="1"/>
</dbReference>
<gene>
    <name evidence="5" type="ORF">VCS650_LOCUS42133</name>
</gene>
<dbReference type="Pfam" id="PF25788">
    <property type="entry name" value="Ig_Rha78A_N"/>
    <property type="match status" value="1"/>
</dbReference>
<dbReference type="Pfam" id="PF08531">
    <property type="entry name" value="Bac_rhamnosid_N"/>
    <property type="match status" value="1"/>
</dbReference>
<protein>
    <recommendedName>
        <fullName evidence="2">alpha-L-rhamnosidase</fullName>
        <ecNumber evidence="2">3.2.1.40</ecNumber>
    </recommendedName>
</protein>
<proteinExistence type="predicted"/>
<accession>A0A815T2W3</accession>
<dbReference type="GO" id="GO:0005975">
    <property type="term" value="P:carbohydrate metabolic process"/>
    <property type="evidence" value="ECO:0007669"/>
    <property type="project" value="InterPro"/>
</dbReference>
<dbReference type="InterPro" id="IPR008902">
    <property type="entry name" value="Rhamnosid_concanavalin"/>
</dbReference>
<comment type="catalytic activity">
    <reaction evidence="1">
        <text>Hydrolysis of terminal non-reducing alpha-L-rhamnose residues in alpha-L-rhamnosides.</text>
        <dbReference type="EC" id="3.2.1.40"/>
    </reaction>
</comment>
<evidence type="ECO:0000259" key="4">
    <source>
        <dbReference type="PROSITE" id="PS51819"/>
    </source>
</evidence>
<evidence type="ECO:0000256" key="3">
    <source>
        <dbReference type="ARBA" id="ARBA00022801"/>
    </source>
</evidence>